<dbReference type="EMBL" id="BARS01005559">
    <property type="protein sequence ID" value="GAF75280.1"/>
    <property type="molecule type" value="Genomic_DNA"/>
</dbReference>
<protein>
    <submittedName>
        <fullName evidence="1">Uncharacterized protein</fullName>
    </submittedName>
</protein>
<reference evidence="1" key="1">
    <citation type="journal article" date="2014" name="Front. Microbiol.">
        <title>High frequency of phylogenetically diverse reductive dehalogenase-homologous genes in deep subseafloor sedimentary metagenomes.</title>
        <authorList>
            <person name="Kawai M."/>
            <person name="Futagami T."/>
            <person name="Toyoda A."/>
            <person name="Takaki Y."/>
            <person name="Nishi S."/>
            <person name="Hori S."/>
            <person name="Arai W."/>
            <person name="Tsubouchi T."/>
            <person name="Morono Y."/>
            <person name="Uchiyama I."/>
            <person name="Ito T."/>
            <person name="Fujiyama A."/>
            <person name="Inagaki F."/>
            <person name="Takami H."/>
        </authorList>
    </citation>
    <scope>NUCLEOTIDE SEQUENCE</scope>
    <source>
        <strain evidence="1">Expedition CK06-06</strain>
    </source>
</reference>
<feature type="non-terminal residue" evidence="1">
    <location>
        <position position="1"/>
    </location>
</feature>
<organism evidence="1">
    <name type="scientific">marine sediment metagenome</name>
    <dbReference type="NCBI Taxonomy" id="412755"/>
    <lineage>
        <taxon>unclassified sequences</taxon>
        <taxon>metagenomes</taxon>
        <taxon>ecological metagenomes</taxon>
    </lineage>
</organism>
<name>X0TGQ6_9ZZZZ</name>
<sequence length="54" mass="6301">ASVLQDKLDEEGPCPHFGDGTHIRSFRYTVQRVVFAYAQTQYLGFRFTLTMRVF</sequence>
<dbReference type="AlphaFoldDB" id="X0TGQ6"/>
<accession>X0TGQ6</accession>
<evidence type="ECO:0000313" key="1">
    <source>
        <dbReference type="EMBL" id="GAF75280.1"/>
    </source>
</evidence>
<comment type="caution">
    <text evidence="1">The sequence shown here is derived from an EMBL/GenBank/DDBJ whole genome shotgun (WGS) entry which is preliminary data.</text>
</comment>
<gene>
    <name evidence="1" type="ORF">S01H1_10912</name>
</gene>
<proteinExistence type="predicted"/>